<evidence type="ECO:0000256" key="5">
    <source>
        <dbReference type="ARBA" id="ARBA00022989"/>
    </source>
</evidence>
<dbReference type="PANTHER" id="PTHR11923:SF89">
    <property type="entry name" value="GH15894P"/>
    <property type="match status" value="1"/>
</dbReference>
<dbReference type="InterPro" id="IPR002159">
    <property type="entry name" value="CD36_fam"/>
</dbReference>
<dbReference type="Pfam" id="PF01130">
    <property type="entry name" value="CD36"/>
    <property type="match status" value="1"/>
</dbReference>
<evidence type="ECO:0000256" key="1">
    <source>
        <dbReference type="ARBA" id="ARBA00004236"/>
    </source>
</evidence>
<dbReference type="GO" id="GO:0005044">
    <property type="term" value="F:scavenger receptor activity"/>
    <property type="evidence" value="ECO:0007669"/>
    <property type="project" value="TreeGrafter"/>
</dbReference>
<evidence type="ECO:0000256" key="7">
    <source>
        <dbReference type="ARBA" id="ARBA00023180"/>
    </source>
</evidence>
<accession>T1GEK1</accession>
<keyword evidence="5" id="KW-1133">Transmembrane helix</keyword>
<keyword evidence="4" id="KW-0812">Transmembrane</keyword>
<dbReference type="GO" id="GO:0005886">
    <property type="term" value="C:plasma membrane"/>
    <property type="evidence" value="ECO:0007669"/>
    <property type="project" value="UniProtKB-SubCell"/>
</dbReference>
<keyword evidence="3" id="KW-1003">Cell membrane</keyword>
<organism evidence="8 9">
    <name type="scientific">Megaselia scalaris</name>
    <name type="common">Humpbacked fly</name>
    <name type="synonym">Phora scalaris</name>
    <dbReference type="NCBI Taxonomy" id="36166"/>
    <lineage>
        <taxon>Eukaryota</taxon>
        <taxon>Metazoa</taxon>
        <taxon>Ecdysozoa</taxon>
        <taxon>Arthropoda</taxon>
        <taxon>Hexapoda</taxon>
        <taxon>Insecta</taxon>
        <taxon>Pterygota</taxon>
        <taxon>Neoptera</taxon>
        <taxon>Endopterygota</taxon>
        <taxon>Diptera</taxon>
        <taxon>Brachycera</taxon>
        <taxon>Muscomorpha</taxon>
        <taxon>Platypezoidea</taxon>
        <taxon>Phoridae</taxon>
        <taxon>Megaseliini</taxon>
        <taxon>Megaselia</taxon>
    </lineage>
</organism>
<keyword evidence="6" id="KW-0472">Membrane</keyword>
<dbReference type="STRING" id="36166.T1GEK1"/>
<name>T1GEK1_MEGSC</name>
<reference evidence="8" key="2">
    <citation type="submission" date="2015-06" db="UniProtKB">
        <authorList>
            <consortium name="EnsemblMetazoa"/>
        </authorList>
    </citation>
    <scope>IDENTIFICATION</scope>
</reference>
<dbReference type="EMBL" id="CAQQ02066948">
    <property type="status" value="NOT_ANNOTATED_CDS"/>
    <property type="molecule type" value="Genomic_DNA"/>
</dbReference>
<dbReference type="EMBL" id="CAQQ02066949">
    <property type="status" value="NOT_ANNOTATED_CDS"/>
    <property type="molecule type" value="Genomic_DNA"/>
</dbReference>
<comment type="similarity">
    <text evidence="2">Belongs to the CD36 family.</text>
</comment>
<dbReference type="AlphaFoldDB" id="T1GEK1"/>
<dbReference type="GO" id="GO:0005737">
    <property type="term" value="C:cytoplasm"/>
    <property type="evidence" value="ECO:0007669"/>
    <property type="project" value="TreeGrafter"/>
</dbReference>
<evidence type="ECO:0000256" key="6">
    <source>
        <dbReference type="ARBA" id="ARBA00023136"/>
    </source>
</evidence>
<keyword evidence="9" id="KW-1185">Reference proteome</keyword>
<evidence type="ECO:0000256" key="4">
    <source>
        <dbReference type="ARBA" id="ARBA00022692"/>
    </source>
</evidence>
<evidence type="ECO:0000313" key="8">
    <source>
        <dbReference type="EnsemblMetazoa" id="MESCA001766-PA"/>
    </source>
</evidence>
<evidence type="ECO:0000313" key="9">
    <source>
        <dbReference type="Proteomes" id="UP000015102"/>
    </source>
</evidence>
<keyword evidence="7" id="KW-0325">Glycoprotein</keyword>
<dbReference type="HOGENOM" id="CLU_1009318_0_0_1"/>
<comment type="subcellular location">
    <subcellularLocation>
        <location evidence="1">Cell membrane</location>
    </subcellularLocation>
</comment>
<dbReference type="Proteomes" id="UP000015102">
    <property type="component" value="Unassembled WGS sequence"/>
</dbReference>
<protein>
    <submittedName>
        <fullName evidence="8">Uncharacterized protein</fullName>
    </submittedName>
</protein>
<evidence type="ECO:0000256" key="3">
    <source>
        <dbReference type="ARBA" id="ARBA00022475"/>
    </source>
</evidence>
<reference evidence="9" key="1">
    <citation type="submission" date="2013-02" db="EMBL/GenBank/DDBJ databases">
        <authorList>
            <person name="Hughes D."/>
        </authorList>
    </citation>
    <scope>NUCLEOTIDE SEQUENCE</scope>
    <source>
        <strain>Durham</strain>
        <strain evidence="9">NC isolate 2 -- Noor lab</strain>
    </source>
</reference>
<proteinExistence type="inferred from homology"/>
<dbReference type="EnsemblMetazoa" id="MESCA001766-RA">
    <property type="protein sequence ID" value="MESCA001766-PA"/>
    <property type="gene ID" value="MESCA001766"/>
</dbReference>
<evidence type="ECO:0000256" key="2">
    <source>
        <dbReference type="ARBA" id="ARBA00010532"/>
    </source>
</evidence>
<sequence length="276" mass="31760">MNKTIIVPNTIMLTIAAFVHEHVNNFFARSAINIMLMKEPIFVTKTIHQFLWDNTSPLVELVKPFIPSTLFPRTNIGMLYNYFYPEKMRFNVNIGTKHGFKEFFKINSLNYKPYIIGFKDSDYEDCKIYSIQEGRDGTGLPPYFNKDEDVINAYTFMIPRTYPTIYSKDIRIGGLDIYDCRFQEGIYKRLNNSQDECLGRTGSSELPEGLIDTSKIVFGVPFALSPPHFYGYKGVWNNYIRGLNGSDEEHGRSIGTQIYEVLHDVYDLLPNADASS</sequence>
<dbReference type="PANTHER" id="PTHR11923">
    <property type="entry name" value="SCAVENGER RECEPTOR CLASS B TYPE-1 SR-B1"/>
    <property type="match status" value="1"/>
</dbReference>